<dbReference type="SUPFAM" id="SSF56954">
    <property type="entry name" value="Outer membrane efflux proteins (OEP)"/>
    <property type="match status" value="1"/>
</dbReference>
<dbReference type="RefSeq" id="WP_231011015.1">
    <property type="nucleotide sequence ID" value="NZ_BAAAEW010000042.1"/>
</dbReference>
<accession>A0ABP3VP79</accession>
<dbReference type="InterPro" id="IPR003423">
    <property type="entry name" value="OMP_efflux"/>
</dbReference>
<gene>
    <name evidence="3" type="ORF">GCM10009107_52800</name>
</gene>
<comment type="similarity">
    <text evidence="1 2">Belongs to the outer membrane factor (OMF) (TC 1.B.17) family.</text>
</comment>
<dbReference type="PROSITE" id="PS51257">
    <property type="entry name" value="PROKAR_LIPOPROTEIN"/>
    <property type="match status" value="1"/>
</dbReference>
<dbReference type="Proteomes" id="UP001500279">
    <property type="component" value="Unassembled WGS sequence"/>
</dbReference>
<evidence type="ECO:0000256" key="1">
    <source>
        <dbReference type="ARBA" id="ARBA00007613"/>
    </source>
</evidence>
<evidence type="ECO:0000256" key="2">
    <source>
        <dbReference type="RuleBase" id="RU362097"/>
    </source>
</evidence>
<comment type="caution">
    <text evidence="3">The sequence shown here is derived from an EMBL/GenBank/DDBJ whole genome shotgun (WGS) entry which is preliminary data.</text>
</comment>
<dbReference type="Gene3D" id="1.20.1600.10">
    <property type="entry name" value="Outer membrane efflux proteins (OEP)"/>
    <property type="match status" value="1"/>
</dbReference>
<dbReference type="PANTHER" id="PTHR30203:SF25">
    <property type="entry name" value="OUTER MEMBRANE PROTEIN-RELATED"/>
    <property type="match status" value="1"/>
</dbReference>
<feature type="chain" id="PRO_5045002773" evidence="2">
    <location>
        <begin position="33"/>
        <end position="484"/>
    </location>
</feature>
<sequence length="484" mass="51020">MPLRLLPFLPRAVALATALLLAACTTVGPDYAGAPALPSATPGPLVRAAQAGARSDAPAAASWWRSLGDNTLDTLVDHALANSPDLRAAQARLRQARATLAQQQANGQPKGSASALALGLSSAPDTAASQDLHFYNVGFDASWEIDLFGGTRRAVEAAEALSGQVQAELADAQVSLAAEVVQAYAELRASQQRALLSREAAALDAQSLALTRQRQERGVANMLDVERLLSRNQATQRSAQEAEGAVTEALDRLALLCGQAPGTLDPQLAAPAALPQVPREVAVGDVTALLQHRPDIRAAERRLAASTAQIGQQQAGYFPKLSLLGDIGLGATDPDQLLRQGSLVLLGAPYLSWNVLDFGRTAAAVRKAEAGRDEAQARYESTVLQALRDANVALTRYGHQRESLRSLLAQQASAERSLKLTTQRRQAGTASQLDLQDAQRTLLGVRRDILAAEATLLQDFAALHKSLGLGWEADADAVAKAPAD</sequence>
<keyword evidence="2" id="KW-0564">Palmitate</keyword>
<dbReference type="EMBL" id="BAAAEW010000042">
    <property type="protein sequence ID" value="GAA0765553.1"/>
    <property type="molecule type" value="Genomic_DNA"/>
</dbReference>
<keyword evidence="2" id="KW-1134">Transmembrane beta strand</keyword>
<protein>
    <submittedName>
        <fullName evidence="3">Efflux transporter outer membrane subunit</fullName>
    </submittedName>
</protein>
<dbReference type="PANTHER" id="PTHR30203">
    <property type="entry name" value="OUTER MEMBRANE CATION EFFLUX PROTEIN"/>
    <property type="match status" value="1"/>
</dbReference>
<keyword evidence="4" id="KW-1185">Reference proteome</keyword>
<keyword evidence="2" id="KW-0472">Membrane</keyword>
<dbReference type="Pfam" id="PF02321">
    <property type="entry name" value="OEP"/>
    <property type="match status" value="2"/>
</dbReference>
<organism evidence="3 4">
    <name type="scientific">Ideonella azotifigens</name>
    <dbReference type="NCBI Taxonomy" id="513160"/>
    <lineage>
        <taxon>Bacteria</taxon>
        <taxon>Pseudomonadati</taxon>
        <taxon>Pseudomonadota</taxon>
        <taxon>Betaproteobacteria</taxon>
        <taxon>Burkholderiales</taxon>
        <taxon>Sphaerotilaceae</taxon>
        <taxon>Ideonella</taxon>
    </lineage>
</organism>
<evidence type="ECO:0000313" key="4">
    <source>
        <dbReference type="Proteomes" id="UP001500279"/>
    </source>
</evidence>
<evidence type="ECO:0000313" key="3">
    <source>
        <dbReference type="EMBL" id="GAA0765553.1"/>
    </source>
</evidence>
<keyword evidence="2" id="KW-0732">Signal</keyword>
<dbReference type="NCBIfam" id="TIGR01845">
    <property type="entry name" value="outer_NodT"/>
    <property type="match status" value="1"/>
</dbReference>
<keyword evidence="2" id="KW-0449">Lipoprotein</keyword>
<keyword evidence="2" id="KW-0812">Transmembrane</keyword>
<dbReference type="Gene3D" id="2.20.200.10">
    <property type="entry name" value="Outer membrane efflux proteins (OEP)"/>
    <property type="match status" value="1"/>
</dbReference>
<comment type="subcellular location">
    <subcellularLocation>
        <location evidence="2">Cell membrane</location>
        <topology evidence="2">Lipid-anchor</topology>
    </subcellularLocation>
</comment>
<reference evidence="4" key="1">
    <citation type="journal article" date="2019" name="Int. J. Syst. Evol. Microbiol.">
        <title>The Global Catalogue of Microorganisms (GCM) 10K type strain sequencing project: providing services to taxonomists for standard genome sequencing and annotation.</title>
        <authorList>
            <consortium name="The Broad Institute Genomics Platform"/>
            <consortium name="The Broad Institute Genome Sequencing Center for Infectious Disease"/>
            <person name="Wu L."/>
            <person name="Ma J."/>
        </authorList>
    </citation>
    <scope>NUCLEOTIDE SEQUENCE [LARGE SCALE GENOMIC DNA]</scope>
    <source>
        <strain evidence="4">JCM 15503</strain>
    </source>
</reference>
<dbReference type="InterPro" id="IPR010131">
    <property type="entry name" value="MdtP/NodT-like"/>
</dbReference>
<proteinExistence type="inferred from homology"/>
<name>A0ABP3VP79_9BURK</name>
<feature type="signal peptide" evidence="2">
    <location>
        <begin position="1"/>
        <end position="32"/>
    </location>
</feature>